<keyword evidence="2" id="KW-0238">DNA-binding</keyword>
<dbReference type="PANTHER" id="PTHR44688">
    <property type="entry name" value="DNA-BINDING TRANSCRIPTIONAL ACTIVATOR DEVR_DOSR"/>
    <property type="match status" value="1"/>
</dbReference>
<gene>
    <name evidence="5" type="ORF">OJ962_19365</name>
</gene>
<organism evidence="5 6">
    <name type="scientific">Solirubrobacter deserti</name>
    <dbReference type="NCBI Taxonomy" id="2282478"/>
    <lineage>
        <taxon>Bacteria</taxon>
        <taxon>Bacillati</taxon>
        <taxon>Actinomycetota</taxon>
        <taxon>Thermoleophilia</taxon>
        <taxon>Solirubrobacterales</taxon>
        <taxon>Solirubrobacteraceae</taxon>
        <taxon>Solirubrobacter</taxon>
    </lineage>
</organism>
<evidence type="ECO:0000256" key="3">
    <source>
        <dbReference type="ARBA" id="ARBA00023163"/>
    </source>
</evidence>
<comment type="caution">
    <text evidence="5">The sequence shown here is derived from an EMBL/GenBank/DDBJ whole genome shotgun (WGS) entry which is preliminary data.</text>
</comment>
<protein>
    <submittedName>
        <fullName evidence="5">LuxR C-terminal-related transcriptional regulator</fullName>
    </submittedName>
</protein>
<dbReference type="Pfam" id="PF00196">
    <property type="entry name" value="GerE"/>
    <property type="match status" value="1"/>
</dbReference>
<proteinExistence type="predicted"/>
<evidence type="ECO:0000259" key="4">
    <source>
        <dbReference type="PROSITE" id="PS50043"/>
    </source>
</evidence>
<evidence type="ECO:0000256" key="2">
    <source>
        <dbReference type="ARBA" id="ARBA00023125"/>
    </source>
</evidence>
<dbReference type="InterPro" id="IPR016032">
    <property type="entry name" value="Sig_transdc_resp-reg_C-effctor"/>
</dbReference>
<dbReference type="InterPro" id="IPR000792">
    <property type="entry name" value="Tscrpt_reg_LuxR_C"/>
</dbReference>
<reference evidence="5" key="1">
    <citation type="submission" date="2022-10" db="EMBL/GenBank/DDBJ databases">
        <title>The WGS of Solirubrobacter sp. CPCC 204708.</title>
        <authorList>
            <person name="Jiang Z."/>
        </authorList>
    </citation>
    <scope>NUCLEOTIDE SEQUENCE</scope>
    <source>
        <strain evidence="5">CPCC 204708</strain>
    </source>
</reference>
<dbReference type="PRINTS" id="PR00038">
    <property type="entry name" value="HTHLUXR"/>
</dbReference>
<feature type="domain" description="HTH luxR-type" evidence="4">
    <location>
        <begin position="121"/>
        <end position="186"/>
    </location>
</feature>
<accession>A0ABT4RM76</accession>
<dbReference type="CDD" id="cd06170">
    <property type="entry name" value="LuxR_C_like"/>
    <property type="match status" value="1"/>
</dbReference>
<dbReference type="Gene3D" id="3.40.50.2300">
    <property type="match status" value="1"/>
</dbReference>
<dbReference type="PROSITE" id="PS50043">
    <property type="entry name" value="HTH_LUXR_2"/>
    <property type="match status" value="1"/>
</dbReference>
<keyword evidence="6" id="KW-1185">Reference proteome</keyword>
<dbReference type="EMBL" id="JAPCID010000028">
    <property type="protein sequence ID" value="MDA0139669.1"/>
    <property type="molecule type" value="Genomic_DNA"/>
</dbReference>
<evidence type="ECO:0000313" key="6">
    <source>
        <dbReference type="Proteomes" id="UP001147700"/>
    </source>
</evidence>
<evidence type="ECO:0000256" key="1">
    <source>
        <dbReference type="ARBA" id="ARBA00023015"/>
    </source>
</evidence>
<dbReference type="PANTHER" id="PTHR44688:SF16">
    <property type="entry name" value="DNA-BINDING TRANSCRIPTIONAL ACTIVATOR DEVR_DOSR"/>
    <property type="match status" value="1"/>
</dbReference>
<sequence length="211" mass="22281">MNRAPLRIAVIAEDDAQPRIAAALSAWGLSRPPATLDDADAVIAELRGSAGEQRRRGKVVVEAASAPVIAVTDLSARVELERLLETGLRGIVLTSRLDASLGPTVFAVAAGQICSPAEGEGRARPRALTRRERDVMTLVVMGLSNAEIARRLHLGETTVKSHVATSLRKLGVRTRAEATQLLLDPDERAGAGVIALGGTLEPIDIDLPLPE</sequence>
<keyword evidence="1" id="KW-0805">Transcription regulation</keyword>
<name>A0ABT4RM76_9ACTN</name>
<keyword evidence="3" id="KW-0804">Transcription</keyword>
<evidence type="ECO:0000313" key="5">
    <source>
        <dbReference type="EMBL" id="MDA0139669.1"/>
    </source>
</evidence>
<dbReference type="Proteomes" id="UP001147700">
    <property type="component" value="Unassembled WGS sequence"/>
</dbReference>
<dbReference type="SMART" id="SM00421">
    <property type="entry name" value="HTH_LUXR"/>
    <property type="match status" value="1"/>
</dbReference>
<dbReference type="RefSeq" id="WP_270006544.1">
    <property type="nucleotide sequence ID" value="NZ_JAPCID010000028.1"/>
</dbReference>
<dbReference type="SUPFAM" id="SSF46894">
    <property type="entry name" value="C-terminal effector domain of the bipartite response regulators"/>
    <property type="match status" value="1"/>
</dbReference>